<proteinExistence type="predicted"/>
<dbReference type="RefSeq" id="WP_345704576.1">
    <property type="nucleotide sequence ID" value="NZ_BAABKV010000001.1"/>
</dbReference>
<dbReference type="PANTHER" id="PTHR41260">
    <property type="entry name" value="PROTEIN ECSC"/>
    <property type="match status" value="1"/>
</dbReference>
<dbReference type="InterPro" id="IPR024787">
    <property type="entry name" value="EcsC"/>
</dbReference>
<name>A0ABW2FRU0_9ACTN</name>
<feature type="region of interest" description="Disordered" evidence="1">
    <location>
        <begin position="333"/>
        <end position="353"/>
    </location>
</feature>
<evidence type="ECO:0000313" key="2">
    <source>
        <dbReference type="EMBL" id="MFC7179092.1"/>
    </source>
</evidence>
<sequence>MALSTYEQREWDRLQERKAASLNKQARSLLPQQARDRLASLGQKAMSAPGAGKVAAAYGGAAKGLGKAVGGTASRTVSKNRVIEQYRRAGHDLAGLDEIRGLDLRVVDEVARHNLVRYGHALSAAATGLGSAAAVTGGEVLVSAGTIAGAGAGAAPGFGTVAGAMVADAAMMLALATRVVAATALCYGYCPSDPEEELFAMSVIALGMSTGTSAKTAAYAELSQLTQLLARNAPWAKLNEKVLTRIAQSFAAKFAQQLPKRKLGQFVPVAGMAVGAGLSYMLIDRIAVSARDAYRERFLIEKSGCDLAGVPSSYDADLGQDDDAIGVIELLREEDALPTSDPSDDEGQSDSQA</sequence>
<protein>
    <submittedName>
        <fullName evidence="2">EcsC family protein</fullName>
    </submittedName>
</protein>
<dbReference type="EMBL" id="JBHTAJ010000008">
    <property type="protein sequence ID" value="MFC7179092.1"/>
    <property type="molecule type" value="Genomic_DNA"/>
</dbReference>
<dbReference type="Pfam" id="PF12787">
    <property type="entry name" value="EcsC"/>
    <property type="match status" value="1"/>
</dbReference>
<comment type="caution">
    <text evidence="2">The sequence shown here is derived from an EMBL/GenBank/DDBJ whole genome shotgun (WGS) entry which is preliminary data.</text>
</comment>
<dbReference type="Proteomes" id="UP001596435">
    <property type="component" value="Unassembled WGS sequence"/>
</dbReference>
<accession>A0ABW2FRU0</accession>
<reference evidence="3" key="1">
    <citation type="journal article" date="2019" name="Int. J. Syst. Evol. Microbiol.">
        <title>The Global Catalogue of Microorganisms (GCM) 10K type strain sequencing project: providing services to taxonomists for standard genome sequencing and annotation.</title>
        <authorList>
            <consortium name="The Broad Institute Genomics Platform"/>
            <consortium name="The Broad Institute Genome Sequencing Center for Infectious Disease"/>
            <person name="Wu L."/>
            <person name="Ma J."/>
        </authorList>
    </citation>
    <scope>NUCLEOTIDE SEQUENCE [LARGE SCALE GENOMIC DNA]</scope>
    <source>
        <strain evidence="3">CGMCC 1.12859</strain>
    </source>
</reference>
<feature type="compositionally biased region" description="Acidic residues" evidence="1">
    <location>
        <begin position="342"/>
        <end position="353"/>
    </location>
</feature>
<evidence type="ECO:0000313" key="3">
    <source>
        <dbReference type="Proteomes" id="UP001596435"/>
    </source>
</evidence>
<dbReference type="PANTHER" id="PTHR41260:SF1">
    <property type="entry name" value="PROTEIN ECSC"/>
    <property type="match status" value="1"/>
</dbReference>
<keyword evidence="3" id="KW-1185">Reference proteome</keyword>
<evidence type="ECO:0000256" key="1">
    <source>
        <dbReference type="SAM" id="MobiDB-lite"/>
    </source>
</evidence>
<gene>
    <name evidence="2" type="ORF">ACFQMG_05880</name>
</gene>
<organism evidence="2 3">
    <name type="scientific">Kitasatospora paranensis</name>
    <dbReference type="NCBI Taxonomy" id="258053"/>
    <lineage>
        <taxon>Bacteria</taxon>
        <taxon>Bacillati</taxon>
        <taxon>Actinomycetota</taxon>
        <taxon>Actinomycetes</taxon>
        <taxon>Kitasatosporales</taxon>
        <taxon>Streptomycetaceae</taxon>
        <taxon>Kitasatospora</taxon>
    </lineage>
</organism>